<evidence type="ECO:0000313" key="2">
    <source>
        <dbReference type="EMBL" id="PIS05060.1"/>
    </source>
</evidence>
<protein>
    <submittedName>
        <fullName evidence="2">Uncharacterized protein</fullName>
    </submittedName>
</protein>
<dbReference type="EMBL" id="PEZZ01000023">
    <property type="protein sequence ID" value="PIS05060.1"/>
    <property type="molecule type" value="Genomic_DNA"/>
</dbReference>
<gene>
    <name evidence="2" type="ORF">COT81_03120</name>
</gene>
<evidence type="ECO:0000256" key="1">
    <source>
        <dbReference type="SAM" id="Coils"/>
    </source>
</evidence>
<proteinExistence type="predicted"/>
<comment type="caution">
    <text evidence="2">The sequence shown here is derived from an EMBL/GenBank/DDBJ whole genome shotgun (WGS) entry which is preliminary data.</text>
</comment>
<feature type="coiled-coil region" evidence="1">
    <location>
        <begin position="39"/>
        <end position="66"/>
    </location>
</feature>
<accession>A0A2H0W335</accession>
<sequence>MPTKKEKFDVKKGLEELQKIYDWFDKNEDANPQEQLAKIKEAAPLIKQLRAQLKDIENEFIEVKKDLDLE</sequence>
<organism evidence="2 3">
    <name type="scientific">Candidatus Buchananbacteria bacterium CG10_big_fil_rev_8_21_14_0_10_42_9</name>
    <dbReference type="NCBI Taxonomy" id="1974526"/>
    <lineage>
        <taxon>Bacteria</taxon>
        <taxon>Candidatus Buchananiibacteriota</taxon>
    </lineage>
</organism>
<reference evidence="3" key="1">
    <citation type="submission" date="2017-09" db="EMBL/GenBank/DDBJ databases">
        <title>Depth-based differentiation of microbial function through sediment-hosted aquifers and enrichment of novel symbionts in the deep terrestrial subsurface.</title>
        <authorList>
            <person name="Probst A.J."/>
            <person name="Ladd B."/>
            <person name="Jarett J.K."/>
            <person name="Geller-Mcgrath D.E."/>
            <person name="Sieber C.M.K."/>
            <person name="Emerson J.B."/>
            <person name="Anantharaman K."/>
            <person name="Thomas B.C."/>
            <person name="Malmstrom R."/>
            <person name="Stieglmeier M."/>
            <person name="Klingl A."/>
            <person name="Woyke T."/>
            <person name="Ryan C.M."/>
            <person name="Banfield J.F."/>
        </authorList>
    </citation>
    <scope>NUCLEOTIDE SEQUENCE [LARGE SCALE GENOMIC DNA]</scope>
</reference>
<keyword evidence="1" id="KW-0175">Coiled coil</keyword>
<name>A0A2H0W335_9BACT</name>
<evidence type="ECO:0000313" key="3">
    <source>
        <dbReference type="Proteomes" id="UP000230935"/>
    </source>
</evidence>
<dbReference type="AlphaFoldDB" id="A0A2H0W335"/>
<dbReference type="Proteomes" id="UP000230935">
    <property type="component" value="Unassembled WGS sequence"/>
</dbReference>